<dbReference type="Pfam" id="PF10441">
    <property type="entry name" value="Urb2"/>
    <property type="match status" value="1"/>
</dbReference>
<feature type="compositionally biased region" description="Basic and acidic residues" evidence="1">
    <location>
        <begin position="199"/>
        <end position="225"/>
    </location>
</feature>
<dbReference type="PANTHER" id="PTHR15682">
    <property type="entry name" value="UNHEALTHY RIBOSOME BIOGENESIS PROTEIN 2 HOMOLOG"/>
    <property type="match status" value="1"/>
</dbReference>
<feature type="compositionally biased region" description="Basic and acidic residues" evidence="1">
    <location>
        <begin position="968"/>
        <end position="985"/>
    </location>
</feature>
<evidence type="ECO:0000313" key="3">
    <source>
        <dbReference type="EMBL" id="EEQ41372.1"/>
    </source>
</evidence>
<dbReference type="STRING" id="306902.C4YBC2"/>
<dbReference type="GeneID" id="8495079"/>
<feature type="compositionally biased region" description="Basic and acidic residues" evidence="1">
    <location>
        <begin position="1116"/>
        <end position="1128"/>
    </location>
</feature>
<evidence type="ECO:0000256" key="1">
    <source>
        <dbReference type="SAM" id="MobiDB-lite"/>
    </source>
</evidence>
<dbReference type="Proteomes" id="UP000007703">
    <property type="component" value="Unassembled WGS sequence"/>
</dbReference>
<feature type="region of interest" description="Disordered" evidence="1">
    <location>
        <begin position="1107"/>
        <end position="1132"/>
    </location>
</feature>
<name>C4YBC2_CLAL4</name>
<feature type="domain" description="Nucleolar 27S pre-rRNA processing Urb2/Npa2 C-terminal" evidence="2">
    <location>
        <begin position="1074"/>
        <end position="1299"/>
    </location>
</feature>
<evidence type="ECO:0000259" key="2">
    <source>
        <dbReference type="Pfam" id="PF10441"/>
    </source>
</evidence>
<dbReference type="OrthoDB" id="160374at2759"/>
<dbReference type="OMA" id="CHVNARE"/>
<sequence length="1300" mass="142073">MAYLFRVPGAKWLSAHPWASRNEHREIKPISILHTISMDTLTTAESVTRFLRGKDTPVAQACEVASALLAHKLAVFLPNASHFVFDLVCDRIGDMSGKFRTWKLDAGLWELWKQLWADMGRSAVDRECRAASFRRVKLIPVMSAVLEQGHDELVDAMFECVEELRTGFIDVDEYAAVGLLASHVQMLAERRSTKKDKTKGKDNDKTRGKDNDNKDKTKDTKDKTSKQIQLNGENEDSLTKSQDATSDERLCRWTSAVAQIVWLARAAHRPTKKSQARLFDDVVPRAAHLLACRALPPPAAAELLALLVPCAFAPDTAPQLAQHLQRLAQDDKLSPAAAEYLFEQTIAHVAARDMAVCEAVFGALTCGALAALAEQLLAQLARVNRTLSPQFFANLYASERERESEGESEGESTSGRPNWRLLGLLVRLDPALALAQWEDVLGGAATLAPEESAQLAEDLARGFVAARDAPRFLADVLPQALAKVAAWADPQVLGRLAPVVRELTPVQARALAQKYTDARATVPLALLLEGLLQGGGAARAACRSTICAADLSEPRVAYLAMCLYGDAMTEEERENIKRDENNEGKDEKEKKKKEKGKDNEKESRSLNFLHLRMAELSANLSESLSAGAAQYISALSPTEVVPFAQRWLVLVDNMPQAREALVQRLLALPPAAFLSFVEAHGAVLFERRSLMAAFSARAASYGAKHAFFARVPPVVFRRFFAAHMPALWAAAQAERTPSAPDSAMRALAHVVRPATLASKAEWDFASLRRLVRPDSPESLQVARAVWEAQVRNFNDKPSAEYVTEALRSLTQALDAKDSNDKNKSKNKNTKDKNKNKNKDKNDENADFSGHADRALAGVVLAAPPPAAAEAQALLAGLCGQFVARVVSAARSTADPAAAVRELTQLSHIPAGARAEVRAAVRDLGARATDAASRALLFALVTKIASDPLYVTGLYVALASEWSEIEQPEQQKEQQEQQPEQQKEQQPEVPAPLEALGVFYSRLSAADFSAVFSHVLASLALPDLDRAFVAPLVDAAACLLPLLSKDRAREHTRLFVASLSAFRAHAVPRASALRFVRALIAMFSSHVWACSQYMVECVLSWAAHPTNTPNKGASTNTDKKTTSMDKKTTSTDGSVNTGVAASDASLYIATVNLVSYVVLFHRFRLSRRYHLVVGAVSRLMARMPREKAAASALARLLVALCDPQTQASARDSASLTSEANIYKKAVRRHAHVLLVNYIHQQLADPMANAVTEALRPGIFSVFSLLSGAELNLVNQCLDSSGRAYYRTLYSAYKDQGKWHDI</sequence>
<feature type="region of interest" description="Disordered" evidence="1">
    <location>
        <begin position="191"/>
        <end position="245"/>
    </location>
</feature>
<dbReference type="HOGENOM" id="CLU_008472_0_0_1"/>
<proteinExistence type="predicted"/>
<dbReference type="InterPro" id="IPR052609">
    <property type="entry name" value="Ribosome_Biogenesis_Reg"/>
</dbReference>
<dbReference type="PANTHER" id="PTHR15682:SF2">
    <property type="entry name" value="UNHEALTHY RIBOSOME BIOGENESIS PROTEIN 2 HOMOLOG"/>
    <property type="match status" value="1"/>
</dbReference>
<dbReference type="InParanoid" id="C4YBC2"/>
<dbReference type="GO" id="GO:0005730">
    <property type="term" value="C:nucleolus"/>
    <property type="evidence" value="ECO:0007669"/>
    <property type="project" value="TreeGrafter"/>
</dbReference>
<dbReference type="VEuPathDB" id="FungiDB:CLUG_05500"/>
<feature type="region of interest" description="Disordered" evidence="1">
    <location>
        <begin position="571"/>
        <end position="603"/>
    </location>
</feature>
<dbReference type="InterPro" id="IPR018849">
    <property type="entry name" value="Urb2/Npa2_C"/>
</dbReference>
<feature type="region of interest" description="Disordered" evidence="1">
    <location>
        <begin position="965"/>
        <end position="987"/>
    </location>
</feature>
<dbReference type="KEGG" id="clu:CLUG_05500"/>
<feature type="region of interest" description="Disordered" evidence="1">
    <location>
        <begin position="813"/>
        <end position="847"/>
    </location>
</feature>
<organism evidence="3 4">
    <name type="scientific">Clavispora lusitaniae (strain ATCC 42720)</name>
    <name type="common">Yeast</name>
    <name type="synonym">Candida lusitaniae</name>
    <dbReference type="NCBI Taxonomy" id="306902"/>
    <lineage>
        <taxon>Eukaryota</taxon>
        <taxon>Fungi</taxon>
        <taxon>Dikarya</taxon>
        <taxon>Ascomycota</taxon>
        <taxon>Saccharomycotina</taxon>
        <taxon>Pichiomycetes</taxon>
        <taxon>Metschnikowiaceae</taxon>
        <taxon>Clavispora</taxon>
    </lineage>
</organism>
<dbReference type="GO" id="GO:0042254">
    <property type="term" value="P:ribosome biogenesis"/>
    <property type="evidence" value="ECO:0007669"/>
    <property type="project" value="TreeGrafter"/>
</dbReference>
<gene>
    <name evidence="3" type="ORF">CLUG_05500</name>
</gene>
<dbReference type="EMBL" id="CH408082">
    <property type="protein sequence ID" value="EEQ41372.1"/>
    <property type="molecule type" value="Genomic_DNA"/>
</dbReference>
<accession>C4YBC2</accession>
<reference evidence="3 4" key="1">
    <citation type="journal article" date="2009" name="Nature">
        <title>Evolution of pathogenicity and sexual reproduction in eight Candida genomes.</title>
        <authorList>
            <person name="Butler G."/>
            <person name="Rasmussen M.D."/>
            <person name="Lin M.F."/>
            <person name="Santos M.A."/>
            <person name="Sakthikumar S."/>
            <person name="Munro C.A."/>
            <person name="Rheinbay E."/>
            <person name="Grabherr M."/>
            <person name="Forche A."/>
            <person name="Reedy J.L."/>
            <person name="Agrafioti I."/>
            <person name="Arnaud M.B."/>
            <person name="Bates S."/>
            <person name="Brown A.J."/>
            <person name="Brunke S."/>
            <person name="Costanzo M.C."/>
            <person name="Fitzpatrick D.A."/>
            <person name="de Groot P.W."/>
            <person name="Harris D."/>
            <person name="Hoyer L.L."/>
            <person name="Hube B."/>
            <person name="Klis F.M."/>
            <person name="Kodira C."/>
            <person name="Lennard N."/>
            <person name="Logue M.E."/>
            <person name="Martin R."/>
            <person name="Neiman A.M."/>
            <person name="Nikolaou E."/>
            <person name="Quail M.A."/>
            <person name="Quinn J."/>
            <person name="Santos M.C."/>
            <person name="Schmitzberger F.F."/>
            <person name="Sherlock G."/>
            <person name="Shah P."/>
            <person name="Silverstein K.A."/>
            <person name="Skrzypek M.S."/>
            <person name="Soll D."/>
            <person name="Staggs R."/>
            <person name="Stansfield I."/>
            <person name="Stumpf M.P."/>
            <person name="Sudbery P.E."/>
            <person name="Srikantha T."/>
            <person name="Zeng Q."/>
            <person name="Berman J."/>
            <person name="Berriman M."/>
            <person name="Heitman J."/>
            <person name="Gow N.A."/>
            <person name="Lorenz M.C."/>
            <person name="Birren B.W."/>
            <person name="Kellis M."/>
            <person name="Cuomo C.A."/>
        </authorList>
    </citation>
    <scope>NUCLEOTIDE SEQUENCE [LARGE SCALE GENOMIC DNA]</scope>
    <source>
        <strain evidence="3 4">ATCC 42720</strain>
    </source>
</reference>
<evidence type="ECO:0000313" key="4">
    <source>
        <dbReference type="Proteomes" id="UP000007703"/>
    </source>
</evidence>
<protein>
    <recommendedName>
        <fullName evidence="2">Nucleolar 27S pre-rRNA processing Urb2/Npa2 C-terminal domain-containing protein</fullName>
    </recommendedName>
</protein>
<feature type="compositionally biased region" description="Basic and acidic residues" evidence="1">
    <location>
        <begin position="574"/>
        <end position="603"/>
    </location>
</feature>
<feature type="compositionally biased region" description="Basic and acidic residues" evidence="1">
    <location>
        <begin position="814"/>
        <end position="847"/>
    </location>
</feature>